<feature type="transmembrane region" description="Helical" evidence="6">
    <location>
        <begin position="93"/>
        <end position="113"/>
    </location>
</feature>
<dbReference type="GO" id="GO:0016020">
    <property type="term" value="C:membrane"/>
    <property type="evidence" value="ECO:0007669"/>
    <property type="project" value="UniProtKB-SubCell"/>
</dbReference>
<feature type="transmembrane region" description="Helical" evidence="6">
    <location>
        <begin position="165"/>
        <end position="188"/>
    </location>
</feature>
<dbReference type="AlphaFoldDB" id="A0A9D5KA02"/>
<evidence type="ECO:0000313" key="9">
    <source>
        <dbReference type="Proteomes" id="UP000630660"/>
    </source>
</evidence>
<feature type="domain" description="Cytochrome C biogenesis protein transmembrane" evidence="7">
    <location>
        <begin position="20"/>
        <end position="224"/>
    </location>
</feature>
<sequence length="229" mass="24199">MEGLLGNVEQWINNAPLLAFVGVFIGGVISSLSPCVLALIPLSIGYVGGYAEGSTKKAIIYSLMFVLGLTITFVVLGGIAAYVGGMFGLQGKVWYFILAGAAFLVGLNLVGLLKFELPWLKKIKVRKTGLWGALLFGLVFGIASSPCAAPILALILAFAATTKNVVYGMGLLLTYSIGHWILIFAAGVSTAFAQKLISSEKTEKVNRIVKLVAGILLFGVGLYFVYLGV</sequence>
<evidence type="ECO:0000256" key="4">
    <source>
        <dbReference type="ARBA" id="ARBA00022989"/>
    </source>
</evidence>
<protein>
    <submittedName>
        <fullName evidence="8">Cytochrome c biogenesis protein CcdA</fullName>
    </submittedName>
</protein>
<evidence type="ECO:0000313" key="8">
    <source>
        <dbReference type="EMBL" id="MBD3365223.1"/>
    </source>
</evidence>
<gene>
    <name evidence="8" type="ORF">GF359_08415</name>
</gene>
<evidence type="ECO:0000256" key="1">
    <source>
        <dbReference type="ARBA" id="ARBA00004141"/>
    </source>
</evidence>
<evidence type="ECO:0000256" key="6">
    <source>
        <dbReference type="SAM" id="Phobius"/>
    </source>
</evidence>
<comment type="subcellular location">
    <subcellularLocation>
        <location evidence="1">Membrane</location>
        <topology evidence="1">Multi-pass membrane protein</topology>
    </subcellularLocation>
</comment>
<name>A0A9D5KA02_UNCW3</name>
<dbReference type="GO" id="GO:0017004">
    <property type="term" value="P:cytochrome complex assembly"/>
    <property type="evidence" value="ECO:0007669"/>
    <property type="project" value="InterPro"/>
</dbReference>
<comment type="caution">
    <text evidence="8">The sequence shown here is derived from an EMBL/GenBank/DDBJ whole genome shotgun (WGS) entry which is preliminary data.</text>
</comment>
<keyword evidence="3 6" id="KW-0812">Transmembrane</keyword>
<keyword evidence="5 6" id="KW-0472">Membrane</keyword>
<dbReference type="PANTHER" id="PTHR31272:SF6">
    <property type="entry name" value="CYTOCHROME C-TYPE BIOGENESIS CCDA-LIKE CHLOROPLASTIC PROTEIN"/>
    <property type="match status" value="1"/>
</dbReference>
<dbReference type="PANTHER" id="PTHR31272">
    <property type="entry name" value="CYTOCHROME C-TYPE BIOGENESIS PROTEIN HI_1454-RELATED"/>
    <property type="match status" value="1"/>
</dbReference>
<proteinExistence type="inferred from homology"/>
<accession>A0A9D5KA02</accession>
<dbReference type="InterPro" id="IPR051790">
    <property type="entry name" value="Cytochrome_c-biogenesis_DsbD"/>
</dbReference>
<keyword evidence="4 6" id="KW-1133">Transmembrane helix</keyword>
<feature type="transmembrane region" description="Helical" evidence="6">
    <location>
        <begin position="134"/>
        <end position="159"/>
    </location>
</feature>
<evidence type="ECO:0000259" key="7">
    <source>
        <dbReference type="Pfam" id="PF02683"/>
    </source>
</evidence>
<feature type="transmembrane region" description="Helical" evidence="6">
    <location>
        <begin position="59"/>
        <end position="87"/>
    </location>
</feature>
<evidence type="ECO:0000256" key="5">
    <source>
        <dbReference type="ARBA" id="ARBA00023136"/>
    </source>
</evidence>
<feature type="transmembrane region" description="Helical" evidence="6">
    <location>
        <begin position="20"/>
        <end position="47"/>
    </location>
</feature>
<organism evidence="8 9">
    <name type="scientific">candidate division WOR-3 bacterium</name>
    <dbReference type="NCBI Taxonomy" id="2052148"/>
    <lineage>
        <taxon>Bacteria</taxon>
        <taxon>Bacteria division WOR-3</taxon>
    </lineage>
</organism>
<feature type="transmembrane region" description="Helical" evidence="6">
    <location>
        <begin position="208"/>
        <end position="226"/>
    </location>
</feature>
<dbReference type="Proteomes" id="UP000630660">
    <property type="component" value="Unassembled WGS sequence"/>
</dbReference>
<dbReference type="InterPro" id="IPR003834">
    <property type="entry name" value="Cyt_c_assmbl_TM_dom"/>
</dbReference>
<reference evidence="8" key="1">
    <citation type="submission" date="2019-11" db="EMBL/GenBank/DDBJ databases">
        <title>Microbial mats filling the niche in hypersaline microbial mats.</title>
        <authorList>
            <person name="Wong H.L."/>
            <person name="Macleod F.I."/>
            <person name="White R.A. III"/>
            <person name="Burns B.P."/>
        </authorList>
    </citation>
    <scope>NUCLEOTIDE SEQUENCE</scope>
    <source>
        <strain evidence="8">Bin_327</strain>
    </source>
</reference>
<dbReference type="EMBL" id="WJKJ01000280">
    <property type="protein sequence ID" value="MBD3365223.1"/>
    <property type="molecule type" value="Genomic_DNA"/>
</dbReference>
<comment type="similarity">
    <text evidence="2">Belongs to the DsbD family.</text>
</comment>
<dbReference type="Pfam" id="PF02683">
    <property type="entry name" value="DsbD_TM"/>
    <property type="match status" value="1"/>
</dbReference>
<evidence type="ECO:0000256" key="2">
    <source>
        <dbReference type="ARBA" id="ARBA00006143"/>
    </source>
</evidence>
<evidence type="ECO:0000256" key="3">
    <source>
        <dbReference type="ARBA" id="ARBA00022692"/>
    </source>
</evidence>